<feature type="compositionally biased region" description="Polar residues" evidence="7">
    <location>
        <begin position="808"/>
        <end position="819"/>
    </location>
</feature>
<dbReference type="SMART" id="SM00968">
    <property type="entry name" value="SMC_hinge"/>
    <property type="match status" value="1"/>
</dbReference>
<dbReference type="AlphaFoldDB" id="A0A0F9VCQ8"/>
<keyword evidence="2" id="KW-0547">Nucleotide-binding</keyword>
<dbReference type="SUPFAM" id="SSF75553">
    <property type="entry name" value="Smc hinge domain"/>
    <property type="match status" value="1"/>
</dbReference>
<keyword evidence="5" id="KW-0238">DNA-binding</keyword>
<name>A0A0F9VCQ8_9ZZZZ</name>
<evidence type="ECO:0000259" key="8">
    <source>
        <dbReference type="SMART" id="SM00968"/>
    </source>
</evidence>
<feature type="coiled-coil region" evidence="6">
    <location>
        <begin position="982"/>
        <end position="1009"/>
    </location>
</feature>
<gene>
    <name evidence="9" type="ORF">LCGC14_0098660</name>
</gene>
<dbReference type="Gene3D" id="3.40.50.300">
    <property type="entry name" value="P-loop containing nucleotide triphosphate hydrolases"/>
    <property type="match status" value="2"/>
</dbReference>
<dbReference type="InterPro" id="IPR003395">
    <property type="entry name" value="RecF/RecN/SMC_N"/>
</dbReference>
<comment type="caution">
    <text evidence="9">The sequence shown here is derived from an EMBL/GenBank/DDBJ whole genome shotgun (WGS) entry which is preliminary data.</text>
</comment>
<feature type="domain" description="SMC hinge" evidence="8">
    <location>
        <begin position="520"/>
        <end position="617"/>
    </location>
</feature>
<dbReference type="GO" id="GO:0005524">
    <property type="term" value="F:ATP binding"/>
    <property type="evidence" value="ECO:0007669"/>
    <property type="project" value="UniProtKB-KW"/>
</dbReference>
<dbReference type="GO" id="GO:0030261">
    <property type="term" value="P:chromosome condensation"/>
    <property type="evidence" value="ECO:0007669"/>
    <property type="project" value="InterPro"/>
</dbReference>
<proteinExistence type="inferred from homology"/>
<dbReference type="PANTHER" id="PTHR43977">
    <property type="entry name" value="STRUCTURAL MAINTENANCE OF CHROMOSOMES PROTEIN 3"/>
    <property type="match status" value="1"/>
</dbReference>
<feature type="region of interest" description="Disordered" evidence="7">
    <location>
        <begin position="806"/>
        <end position="831"/>
    </location>
</feature>
<evidence type="ECO:0000256" key="6">
    <source>
        <dbReference type="SAM" id="Coils"/>
    </source>
</evidence>
<feature type="compositionally biased region" description="Basic and acidic residues" evidence="7">
    <location>
        <begin position="820"/>
        <end position="831"/>
    </location>
</feature>
<protein>
    <recommendedName>
        <fullName evidence="8">SMC hinge domain-containing protein</fullName>
    </recommendedName>
</protein>
<dbReference type="InterPro" id="IPR036277">
    <property type="entry name" value="SMC_hinge_sf"/>
</dbReference>
<keyword evidence="1" id="KW-0963">Cytoplasm</keyword>
<dbReference type="EMBL" id="LAZR01000028">
    <property type="protein sequence ID" value="KKO02946.1"/>
    <property type="molecule type" value="Genomic_DNA"/>
</dbReference>
<dbReference type="HAMAP" id="MF_01894">
    <property type="entry name" value="Smc_prok"/>
    <property type="match status" value="1"/>
</dbReference>
<dbReference type="GO" id="GO:0003677">
    <property type="term" value="F:DNA binding"/>
    <property type="evidence" value="ECO:0007669"/>
    <property type="project" value="UniProtKB-KW"/>
</dbReference>
<dbReference type="InterPro" id="IPR027417">
    <property type="entry name" value="P-loop_NTPase"/>
</dbReference>
<dbReference type="InterPro" id="IPR024704">
    <property type="entry name" value="SMC"/>
</dbReference>
<dbReference type="NCBIfam" id="TIGR02168">
    <property type="entry name" value="SMC_prok_B"/>
    <property type="match status" value="1"/>
</dbReference>
<evidence type="ECO:0000256" key="1">
    <source>
        <dbReference type="ARBA" id="ARBA00022490"/>
    </source>
</evidence>
<dbReference type="SUPFAM" id="SSF52540">
    <property type="entry name" value="P-loop containing nucleoside triphosphate hydrolases"/>
    <property type="match status" value="1"/>
</dbReference>
<dbReference type="Pfam" id="PF02463">
    <property type="entry name" value="SMC_N"/>
    <property type="match status" value="1"/>
</dbReference>
<feature type="coiled-coil region" evidence="6">
    <location>
        <begin position="370"/>
        <end position="432"/>
    </location>
</feature>
<dbReference type="CDD" id="cd03278">
    <property type="entry name" value="ABC_SMC_barmotin"/>
    <property type="match status" value="2"/>
</dbReference>
<dbReference type="Pfam" id="PF06470">
    <property type="entry name" value="SMC_hinge"/>
    <property type="match status" value="1"/>
</dbReference>
<dbReference type="GO" id="GO:0007062">
    <property type="term" value="P:sister chromatid cohesion"/>
    <property type="evidence" value="ECO:0007669"/>
    <property type="project" value="InterPro"/>
</dbReference>
<dbReference type="PIRSF" id="PIRSF005719">
    <property type="entry name" value="SMC"/>
    <property type="match status" value="1"/>
</dbReference>
<accession>A0A0F9VCQ8</accession>
<dbReference type="InterPro" id="IPR011890">
    <property type="entry name" value="SMC_prok"/>
</dbReference>
<evidence type="ECO:0000313" key="9">
    <source>
        <dbReference type="EMBL" id="KKO02946.1"/>
    </source>
</evidence>
<sequence>MRLKCIKLAGFKSFVDPTTVYFPTNMGAVVGPNGCGKSNIIDAVRWVMGESSAKNLRGESMTDVIFNGSNTRKPVGQASIELVFDNSDGTLQGEYAGYNEISIRRRVTREAQNQYFLNGTKCRRRDITDIFMGTGLGPRSYSIIEQGMISKLIEAKPDELRLFIEEAAGISKYKERRRETENRIRRTHENLSRLTDLRDELERQLTHLHRQAQAAEKYKEYKTEERQLKAQLQALRWQGLNAQTGDREHRVRDLEVALEALIAEQRNADSEIEKQRDQHSDLNERFNQVQARFYSLGADISRIEQILQFNRDRQRQLHDDIEQTEQAWQEAQSHLTQDQALLADLQNELGQLEPELELAGAADEDTAMQLQTAEETMQSWQQAWEQFNQQAAVPRQQAEVEQSRIRHIEQAVERLGERIQRLEEERSSLNSGPLEDELAELGEQLAELEMRGEGDQLALVDVTETLQHERDNLNALQQEQDIRRGEMQRGSGRLASLEALQQAALDQGGDVGDWLAAQGLAGGRQLAEQIQVASGWEQAVEAVLADDLQAVCLDDVGALSAALADFEQGNLRLLDTRSAGQRSSGSLLDKVTSKIDLSSWLGSIRPVENLIEALAQREQLAAHESLITPQGHWLGPNWLRYRRGEASESGVLARQQEMEQLQALLSEQELALDSSQQRLGDLRERIRSLEQQREALQQAISGLGRQQGDLKAQWSAKQVRLEQITARRQRIGDDLQDIKQQRSDELEQIGEARLTLQAALDSMEQDTGQREELLRQRDQAREALDQARQHGRQQKDRSHQLALRVQSLKAQQNSTSQGLERQEMQAERLGERREQLRMTLEESQAPEDDQRIELETLLEQRVEVEQQLTSARQALEGVDQQMRAQETRRVQAEQQAQVLRQQLDEQRLDARDLQTRRQGLQEQLLEAGYDLNGVIETLPEGATESDWEQQLAQLDARIQRLGAINLAAIEEYEQQSERKRYLDAQNADLDEALNTLEQVIRKIDRETRARFKETFDKVNQGLQALFPKIFGGGNAYLELTGDDLLDTGVTIMARPPGKKNSTIHLLSGGEKALTAIALVFSIFQLNPAPFCMLDEVDAPLDDANVARYARMVKEMSARVQFIYITHNKIAMEMADQLMGVTMHEPGCSRLVTVDVEEAVALAAV</sequence>
<dbReference type="InterPro" id="IPR010935">
    <property type="entry name" value="SMC_hinge"/>
</dbReference>
<feature type="compositionally biased region" description="Basic and acidic residues" evidence="7">
    <location>
        <begin position="782"/>
        <end position="799"/>
    </location>
</feature>
<feature type="coiled-coil region" evidence="6">
    <location>
        <begin position="170"/>
        <end position="292"/>
    </location>
</feature>
<evidence type="ECO:0000256" key="5">
    <source>
        <dbReference type="ARBA" id="ARBA00023125"/>
    </source>
</evidence>
<evidence type="ECO:0000256" key="4">
    <source>
        <dbReference type="ARBA" id="ARBA00023054"/>
    </source>
</evidence>
<keyword evidence="4 6" id="KW-0175">Coiled coil</keyword>
<reference evidence="9" key="1">
    <citation type="journal article" date="2015" name="Nature">
        <title>Complex archaea that bridge the gap between prokaryotes and eukaryotes.</title>
        <authorList>
            <person name="Spang A."/>
            <person name="Saw J.H."/>
            <person name="Jorgensen S.L."/>
            <person name="Zaremba-Niedzwiedzka K."/>
            <person name="Martijn J."/>
            <person name="Lind A.E."/>
            <person name="van Eijk R."/>
            <person name="Schleper C."/>
            <person name="Guy L."/>
            <person name="Ettema T.J."/>
        </authorList>
    </citation>
    <scope>NUCLEOTIDE SEQUENCE</scope>
</reference>
<evidence type="ECO:0000256" key="2">
    <source>
        <dbReference type="ARBA" id="ARBA00022741"/>
    </source>
</evidence>
<evidence type="ECO:0000256" key="3">
    <source>
        <dbReference type="ARBA" id="ARBA00022840"/>
    </source>
</evidence>
<organism evidence="9">
    <name type="scientific">marine sediment metagenome</name>
    <dbReference type="NCBI Taxonomy" id="412755"/>
    <lineage>
        <taxon>unclassified sequences</taxon>
        <taxon>metagenomes</taxon>
        <taxon>ecological metagenomes</taxon>
    </lineage>
</organism>
<evidence type="ECO:0000256" key="7">
    <source>
        <dbReference type="SAM" id="MobiDB-lite"/>
    </source>
</evidence>
<dbReference type="GO" id="GO:0005694">
    <property type="term" value="C:chromosome"/>
    <property type="evidence" value="ECO:0007669"/>
    <property type="project" value="InterPro"/>
</dbReference>
<dbReference type="GO" id="GO:0016887">
    <property type="term" value="F:ATP hydrolysis activity"/>
    <property type="evidence" value="ECO:0007669"/>
    <property type="project" value="InterPro"/>
</dbReference>
<keyword evidence="3" id="KW-0067">ATP-binding</keyword>
<feature type="region of interest" description="Disordered" evidence="7">
    <location>
        <begin position="782"/>
        <end position="801"/>
    </location>
</feature>